<name>A0A917F200_9HYPH</name>
<accession>A0A917F200</accession>
<gene>
    <name evidence="1" type="ORF">GCM10007301_00780</name>
</gene>
<dbReference type="AlphaFoldDB" id="A0A917F200"/>
<comment type="caution">
    <text evidence="1">The sequence shown here is derived from an EMBL/GenBank/DDBJ whole genome shotgun (WGS) entry which is preliminary data.</text>
</comment>
<organism evidence="1 2">
    <name type="scientific">Azorhizobium oxalatiphilum</name>
    <dbReference type="NCBI Taxonomy" id="980631"/>
    <lineage>
        <taxon>Bacteria</taxon>
        <taxon>Pseudomonadati</taxon>
        <taxon>Pseudomonadota</taxon>
        <taxon>Alphaproteobacteria</taxon>
        <taxon>Hyphomicrobiales</taxon>
        <taxon>Xanthobacteraceae</taxon>
        <taxon>Azorhizobium</taxon>
    </lineage>
</organism>
<dbReference type="EMBL" id="BMCT01000001">
    <property type="protein sequence ID" value="GGF45125.1"/>
    <property type="molecule type" value="Genomic_DNA"/>
</dbReference>
<reference evidence="1" key="1">
    <citation type="journal article" date="2014" name="Int. J. Syst. Evol. Microbiol.">
        <title>Complete genome sequence of Corynebacterium casei LMG S-19264T (=DSM 44701T), isolated from a smear-ripened cheese.</title>
        <authorList>
            <consortium name="US DOE Joint Genome Institute (JGI-PGF)"/>
            <person name="Walter F."/>
            <person name="Albersmeier A."/>
            <person name="Kalinowski J."/>
            <person name="Ruckert C."/>
        </authorList>
    </citation>
    <scope>NUCLEOTIDE SEQUENCE</scope>
    <source>
        <strain evidence="1">CCM 7897</strain>
    </source>
</reference>
<proteinExistence type="predicted"/>
<evidence type="ECO:0000313" key="1">
    <source>
        <dbReference type="EMBL" id="GGF45125.1"/>
    </source>
</evidence>
<reference evidence="1" key="2">
    <citation type="submission" date="2020-09" db="EMBL/GenBank/DDBJ databases">
        <authorList>
            <person name="Sun Q."/>
            <person name="Sedlacek I."/>
        </authorList>
    </citation>
    <scope>NUCLEOTIDE SEQUENCE</scope>
    <source>
        <strain evidence="1">CCM 7897</strain>
    </source>
</reference>
<dbReference type="Proteomes" id="UP000606044">
    <property type="component" value="Unassembled WGS sequence"/>
</dbReference>
<protein>
    <submittedName>
        <fullName evidence="1">Uncharacterized protein</fullName>
    </submittedName>
</protein>
<sequence length="225" mass="24296">MAGAFAPHPARAQEPQAQAVDGLPGVALKLVPPAGLCRVDPVEDEEAFEAAAGLLGSEMLALWFTCADLARYRAGEDGRPARWMYVLVQRDGKGQVRPLPNITRQEAFDRWADAWENEAEARIAQARKKLRAELDLEAAEIGKPQIFGPDGTAIYLAMPGQLTDAGAAQPTRVASVSGWSMILNYRLGIGLAERDAGAERFPAMVDEVRAVMMSLDRLSVATPGR</sequence>
<dbReference type="RefSeq" id="WP_188574354.1">
    <property type="nucleotide sequence ID" value="NZ_BMCT01000001.1"/>
</dbReference>
<keyword evidence="2" id="KW-1185">Reference proteome</keyword>
<evidence type="ECO:0000313" key="2">
    <source>
        <dbReference type="Proteomes" id="UP000606044"/>
    </source>
</evidence>